<evidence type="ECO:0000313" key="2">
    <source>
        <dbReference type="EMBL" id="PBK68206.1"/>
    </source>
</evidence>
<keyword evidence="3" id="KW-1185">Reference proteome</keyword>
<gene>
    <name evidence="2" type="ORF">ARMSODRAFT_1019791</name>
</gene>
<protein>
    <submittedName>
        <fullName evidence="2">Uncharacterized protein</fullName>
    </submittedName>
</protein>
<evidence type="ECO:0000313" key="3">
    <source>
        <dbReference type="Proteomes" id="UP000218334"/>
    </source>
</evidence>
<dbReference type="Proteomes" id="UP000218334">
    <property type="component" value="Unassembled WGS sequence"/>
</dbReference>
<sequence length="328" mass="36401">MRVTVHGDENLDKENNCPPSIKVREDNNPVLADYVDPLTLQSSSASHRLSNSVKQNKETSSPEVGLSVLPIDELAICAKVHGMLIPDVHKTIGQKVDHLDHNLYCVADVAAGIQKKIEDMEAYVTNILAVREPSKRLDLNIVLIKRRMDHLECLQDIFATRTHLSLVSAPPTTYHDVPSQTIAISSALQNNAVDWLHTSLTQPSPYRQLEPRSGPIHTAHEPCEVLVHCVSFVNKDPQEASKMLLQHVKSLTYWDVRAVGKVFGYTTSVLSIRFKTSDAAQRFAAAFIPPIETEALHSFTVELADSTINNTYSMILLDDIIEAPITSD</sequence>
<name>A0A2H3BYV1_9AGAR</name>
<evidence type="ECO:0000256" key="1">
    <source>
        <dbReference type="SAM" id="MobiDB-lite"/>
    </source>
</evidence>
<reference evidence="3" key="1">
    <citation type="journal article" date="2017" name="Nat. Ecol. Evol.">
        <title>Genome expansion and lineage-specific genetic innovations in the forest pathogenic fungi Armillaria.</title>
        <authorList>
            <person name="Sipos G."/>
            <person name="Prasanna A.N."/>
            <person name="Walter M.C."/>
            <person name="O'Connor E."/>
            <person name="Balint B."/>
            <person name="Krizsan K."/>
            <person name="Kiss B."/>
            <person name="Hess J."/>
            <person name="Varga T."/>
            <person name="Slot J."/>
            <person name="Riley R."/>
            <person name="Boka B."/>
            <person name="Rigling D."/>
            <person name="Barry K."/>
            <person name="Lee J."/>
            <person name="Mihaltcheva S."/>
            <person name="LaButti K."/>
            <person name="Lipzen A."/>
            <person name="Waldron R."/>
            <person name="Moloney N.M."/>
            <person name="Sperisen C."/>
            <person name="Kredics L."/>
            <person name="Vagvoelgyi C."/>
            <person name="Patrignani A."/>
            <person name="Fitzpatrick D."/>
            <person name="Nagy I."/>
            <person name="Doyle S."/>
            <person name="Anderson J.B."/>
            <person name="Grigoriev I.V."/>
            <person name="Gueldener U."/>
            <person name="Muensterkoetter M."/>
            <person name="Nagy L.G."/>
        </authorList>
    </citation>
    <scope>NUCLEOTIDE SEQUENCE [LARGE SCALE GENOMIC DNA]</scope>
    <source>
        <strain evidence="3">28-4</strain>
    </source>
</reference>
<feature type="region of interest" description="Disordered" evidence="1">
    <location>
        <begin position="1"/>
        <end position="23"/>
    </location>
</feature>
<accession>A0A2H3BYV1</accession>
<proteinExistence type="predicted"/>
<feature type="compositionally biased region" description="Basic and acidic residues" evidence="1">
    <location>
        <begin position="1"/>
        <end position="15"/>
    </location>
</feature>
<organism evidence="2 3">
    <name type="scientific">Armillaria solidipes</name>
    <dbReference type="NCBI Taxonomy" id="1076256"/>
    <lineage>
        <taxon>Eukaryota</taxon>
        <taxon>Fungi</taxon>
        <taxon>Dikarya</taxon>
        <taxon>Basidiomycota</taxon>
        <taxon>Agaricomycotina</taxon>
        <taxon>Agaricomycetes</taxon>
        <taxon>Agaricomycetidae</taxon>
        <taxon>Agaricales</taxon>
        <taxon>Marasmiineae</taxon>
        <taxon>Physalacriaceae</taxon>
        <taxon>Armillaria</taxon>
    </lineage>
</organism>
<dbReference type="AlphaFoldDB" id="A0A2H3BYV1"/>
<dbReference type="EMBL" id="KZ293433">
    <property type="protein sequence ID" value="PBK68206.1"/>
    <property type="molecule type" value="Genomic_DNA"/>
</dbReference>